<dbReference type="AlphaFoldDB" id="A0A939G7B0"/>
<dbReference type="EMBL" id="JAFMYU010000005">
    <property type="protein sequence ID" value="MBO0931098.1"/>
    <property type="molecule type" value="Genomic_DNA"/>
</dbReference>
<evidence type="ECO:0000256" key="2">
    <source>
        <dbReference type="ARBA" id="ARBA00022649"/>
    </source>
</evidence>
<proteinExistence type="inferred from homology"/>
<dbReference type="InterPro" id="IPR038570">
    <property type="entry name" value="HicA_sf"/>
</dbReference>
<dbReference type="Pfam" id="PF07927">
    <property type="entry name" value="HicA_toxin"/>
    <property type="match status" value="1"/>
</dbReference>
<keyword evidence="2" id="KW-1277">Toxin-antitoxin system</keyword>
<dbReference type="Gene3D" id="3.30.920.30">
    <property type="entry name" value="Hypothetical protein"/>
    <property type="match status" value="1"/>
</dbReference>
<evidence type="ECO:0000256" key="5">
    <source>
        <dbReference type="ARBA" id="ARBA00022801"/>
    </source>
</evidence>
<keyword evidence="3" id="KW-0540">Nuclease</keyword>
<evidence type="ECO:0000313" key="8">
    <source>
        <dbReference type="EMBL" id="MBO0931098.1"/>
    </source>
</evidence>
<reference evidence="8 9" key="1">
    <citation type="submission" date="2021-03" db="EMBL/GenBank/DDBJ databases">
        <title>Fibrella sp. HMF5036 genome sequencing and assembly.</title>
        <authorList>
            <person name="Kang H."/>
            <person name="Kim H."/>
            <person name="Bae S."/>
            <person name="Joh K."/>
        </authorList>
    </citation>
    <scope>NUCLEOTIDE SEQUENCE [LARGE SCALE GENOMIC DNA]</scope>
    <source>
        <strain evidence="8 9">HMF5036</strain>
    </source>
</reference>
<evidence type="ECO:0000256" key="1">
    <source>
        <dbReference type="ARBA" id="ARBA00006620"/>
    </source>
</evidence>
<name>A0A939G7B0_9BACT</name>
<keyword evidence="9" id="KW-1185">Reference proteome</keyword>
<accession>A0A939G7B0</accession>
<keyword evidence="6" id="KW-0694">RNA-binding</keyword>
<dbReference type="GO" id="GO:0004519">
    <property type="term" value="F:endonuclease activity"/>
    <property type="evidence" value="ECO:0007669"/>
    <property type="project" value="UniProtKB-KW"/>
</dbReference>
<organism evidence="8 9">
    <name type="scientific">Fibrella aquatilis</name>
    <dbReference type="NCBI Taxonomy" id="2817059"/>
    <lineage>
        <taxon>Bacteria</taxon>
        <taxon>Pseudomonadati</taxon>
        <taxon>Bacteroidota</taxon>
        <taxon>Cytophagia</taxon>
        <taxon>Cytophagales</taxon>
        <taxon>Spirosomataceae</taxon>
        <taxon>Fibrella</taxon>
    </lineage>
</organism>
<sequence>MKTPRDVSGKDLIKLLKRFGYEVVSQNGSHIKVTTEQNGQHHIAVPNHDPIKIGTLNGILSEVARHFGLAKDEVAQTLFG</sequence>
<evidence type="ECO:0000256" key="4">
    <source>
        <dbReference type="ARBA" id="ARBA00022759"/>
    </source>
</evidence>
<evidence type="ECO:0000256" key="3">
    <source>
        <dbReference type="ARBA" id="ARBA00022722"/>
    </source>
</evidence>
<dbReference type="SUPFAM" id="SSF54786">
    <property type="entry name" value="YcfA/nrd intein domain"/>
    <property type="match status" value="1"/>
</dbReference>
<dbReference type="GO" id="GO:0003729">
    <property type="term" value="F:mRNA binding"/>
    <property type="evidence" value="ECO:0007669"/>
    <property type="project" value="InterPro"/>
</dbReference>
<dbReference type="InterPro" id="IPR012933">
    <property type="entry name" value="HicA_mRNA_interferase"/>
</dbReference>
<evidence type="ECO:0000256" key="7">
    <source>
        <dbReference type="ARBA" id="ARBA00023016"/>
    </source>
</evidence>
<keyword evidence="7" id="KW-0346">Stress response</keyword>
<dbReference type="Proteomes" id="UP000664795">
    <property type="component" value="Unassembled WGS sequence"/>
</dbReference>
<dbReference type="RefSeq" id="WP_207335053.1">
    <property type="nucleotide sequence ID" value="NZ_JAFMYU010000005.1"/>
</dbReference>
<keyword evidence="4" id="KW-0255">Endonuclease</keyword>
<protein>
    <submittedName>
        <fullName evidence="8">Type II toxin-antitoxin system HicA family toxin</fullName>
    </submittedName>
</protein>
<gene>
    <name evidence="8" type="ORF">J2I48_08850</name>
</gene>
<keyword evidence="5" id="KW-0378">Hydrolase</keyword>
<comment type="caution">
    <text evidence="8">The sequence shown here is derived from an EMBL/GenBank/DDBJ whole genome shotgun (WGS) entry which is preliminary data.</text>
</comment>
<evidence type="ECO:0000313" key="9">
    <source>
        <dbReference type="Proteomes" id="UP000664795"/>
    </source>
</evidence>
<dbReference type="GO" id="GO:0016787">
    <property type="term" value="F:hydrolase activity"/>
    <property type="evidence" value="ECO:0007669"/>
    <property type="project" value="UniProtKB-KW"/>
</dbReference>
<evidence type="ECO:0000256" key="6">
    <source>
        <dbReference type="ARBA" id="ARBA00022884"/>
    </source>
</evidence>
<comment type="similarity">
    <text evidence="1">Belongs to the HicA mRNA interferase family.</text>
</comment>